<keyword evidence="3" id="KW-1185">Reference proteome</keyword>
<dbReference type="RefSeq" id="WP_262685100.1">
    <property type="nucleotide sequence ID" value="NZ_JAOQIO010000069.1"/>
</dbReference>
<evidence type="ECO:0000259" key="1">
    <source>
        <dbReference type="PROSITE" id="PS51708"/>
    </source>
</evidence>
<gene>
    <name evidence="2" type="ORF">OB236_17365</name>
</gene>
<evidence type="ECO:0000313" key="3">
    <source>
        <dbReference type="Proteomes" id="UP001652445"/>
    </source>
</evidence>
<organism evidence="2 3">
    <name type="scientific">Paenibacillus baimaensis</name>
    <dbReference type="NCBI Taxonomy" id="2982185"/>
    <lineage>
        <taxon>Bacteria</taxon>
        <taxon>Bacillati</taxon>
        <taxon>Bacillota</taxon>
        <taxon>Bacilli</taxon>
        <taxon>Bacillales</taxon>
        <taxon>Paenibacillaceae</taxon>
        <taxon>Paenibacillus</taxon>
    </lineage>
</organism>
<feature type="domain" description="CHAD" evidence="1">
    <location>
        <begin position="11"/>
        <end position="292"/>
    </location>
</feature>
<dbReference type="Proteomes" id="UP001652445">
    <property type="component" value="Unassembled WGS sequence"/>
</dbReference>
<comment type="caution">
    <text evidence="2">The sequence shown here is derived from an EMBL/GenBank/DDBJ whole genome shotgun (WGS) entry which is preliminary data.</text>
</comment>
<dbReference type="PANTHER" id="PTHR39339">
    <property type="entry name" value="SLR1444 PROTEIN"/>
    <property type="match status" value="1"/>
</dbReference>
<dbReference type="Pfam" id="PF05235">
    <property type="entry name" value="CHAD"/>
    <property type="match status" value="1"/>
</dbReference>
<accession>A0ABT2UGW0</accession>
<dbReference type="EMBL" id="JAOQIO010000069">
    <property type="protein sequence ID" value="MCU6793874.1"/>
    <property type="molecule type" value="Genomic_DNA"/>
</dbReference>
<evidence type="ECO:0000313" key="2">
    <source>
        <dbReference type="EMBL" id="MCU6793874.1"/>
    </source>
</evidence>
<reference evidence="2 3" key="1">
    <citation type="submission" date="2022-09" db="EMBL/GenBank/DDBJ databases">
        <authorList>
            <person name="Han X.L."/>
            <person name="Wang Q."/>
            <person name="Lu T."/>
        </authorList>
    </citation>
    <scope>NUCLEOTIDE SEQUENCE [LARGE SCALE GENOMIC DNA]</scope>
    <source>
        <strain evidence="2 3">WQ 127069</strain>
    </source>
</reference>
<dbReference type="InterPro" id="IPR007899">
    <property type="entry name" value="CHAD_dom"/>
</dbReference>
<dbReference type="Gene3D" id="1.40.20.10">
    <property type="entry name" value="CHAD domain"/>
    <property type="match status" value="1"/>
</dbReference>
<dbReference type="PANTHER" id="PTHR39339:SF1">
    <property type="entry name" value="CHAD DOMAIN-CONTAINING PROTEIN"/>
    <property type="match status" value="1"/>
</dbReference>
<protein>
    <submittedName>
        <fullName evidence="2">CHAD domain-containing protein</fullName>
    </submittedName>
</protein>
<dbReference type="InterPro" id="IPR038186">
    <property type="entry name" value="CHAD_dom_sf"/>
</dbReference>
<dbReference type="PROSITE" id="PS51708">
    <property type="entry name" value="CHAD"/>
    <property type="match status" value="1"/>
</dbReference>
<proteinExistence type="predicted"/>
<dbReference type="SMART" id="SM00880">
    <property type="entry name" value="CHAD"/>
    <property type="match status" value="1"/>
</dbReference>
<name>A0ABT2UGW0_9BACL</name>
<sequence>MESTGVPDHGAKPHQDAWKQALDRLYEQFCEYGRRASRSFDNEDVHQARVNSRKLLTLLRILDKHDHSGLYPLIKQAQKRLGQVRDADVLIESFQARRKRAKRSGRRKEADLLKAVIQIQRKQRRRSRAKLADKLPELINPALDEKWEAFLKDLPELESQNADINVNQVMRELEVSYEQHKQAYRQLSRHNGAETKEAFDALHDLRIAAKELRYTASAASFALDQKFHSHEQLYKDIQDQLGQINDRRIWLETVQAIGQDKLDVSKKTWKAFKDSLMGEIRQALRANQLVGE</sequence>